<dbReference type="InterPro" id="IPR001932">
    <property type="entry name" value="PPM-type_phosphatase-like_dom"/>
</dbReference>
<dbReference type="SUPFAM" id="SSF81606">
    <property type="entry name" value="PP2C-like"/>
    <property type="match status" value="1"/>
</dbReference>
<dbReference type="CDD" id="cd00143">
    <property type="entry name" value="PP2Cc"/>
    <property type="match status" value="1"/>
</dbReference>
<sequence>MSIGSSSRVLLGLPRKSVTLWSGGVPTLSLPKPQGKFKRFRAELMSHSHTLAPLNTRKRDILDGMGTWGGHMSLEYEASLKHGAPVPKIEISAIGHCSDQGKRPSLEDRFVIEQLTPEVLLCAVFDGHGGQDCAVFCAAHFSNHVKFWLDRDQDLENVLVESFLGINNGFSKSVVFSTRFKEEETSSGSTATIALLRRGTELVIGHVGDSYATLSRNGEAQKLTVDHVPSLTSEKKRIEESGGRVTTDSLGRPLVNARLAMTRSLGDTELKHNGVIALPYTRTIQVRHGKDNFLYLSTDGIHDVMRNQEICDVIGNCSDAFEAAHSVVQQAMSFNAQDNLTIVIVPFGSWGQGSRSSSIFYSFGRSFTMSSRYG</sequence>
<organism evidence="2">
    <name type="scientific">Darwinula stevensoni</name>
    <dbReference type="NCBI Taxonomy" id="69355"/>
    <lineage>
        <taxon>Eukaryota</taxon>
        <taxon>Metazoa</taxon>
        <taxon>Ecdysozoa</taxon>
        <taxon>Arthropoda</taxon>
        <taxon>Crustacea</taxon>
        <taxon>Oligostraca</taxon>
        <taxon>Ostracoda</taxon>
        <taxon>Podocopa</taxon>
        <taxon>Podocopida</taxon>
        <taxon>Darwinulocopina</taxon>
        <taxon>Darwinuloidea</taxon>
        <taxon>Darwinulidae</taxon>
        <taxon>Darwinula</taxon>
    </lineage>
</organism>
<evidence type="ECO:0000259" key="1">
    <source>
        <dbReference type="PROSITE" id="PS51746"/>
    </source>
</evidence>
<feature type="domain" description="PPM-type phosphatase" evidence="1">
    <location>
        <begin position="93"/>
        <end position="347"/>
    </location>
</feature>
<gene>
    <name evidence="2" type="ORF">DSTB1V02_LOCUS127</name>
</gene>
<dbReference type="EMBL" id="CAJPEV010000008">
    <property type="protein sequence ID" value="CAG0878604.1"/>
    <property type="molecule type" value="Genomic_DNA"/>
</dbReference>
<dbReference type="Gene3D" id="3.60.40.10">
    <property type="entry name" value="PPM-type phosphatase domain"/>
    <property type="match status" value="1"/>
</dbReference>
<dbReference type="SMART" id="SM00331">
    <property type="entry name" value="PP2C_SIG"/>
    <property type="match status" value="1"/>
</dbReference>
<dbReference type="SMART" id="SM00332">
    <property type="entry name" value="PP2Cc"/>
    <property type="match status" value="1"/>
</dbReference>
<dbReference type="PROSITE" id="PS51746">
    <property type="entry name" value="PPM_2"/>
    <property type="match status" value="1"/>
</dbReference>
<dbReference type="GO" id="GO:0004722">
    <property type="term" value="F:protein serine/threonine phosphatase activity"/>
    <property type="evidence" value="ECO:0007669"/>
    <property type="project" value="InterPro"/>
</dbReference>
<name>A0A7R9A1U4_9CRUS</name>
<proteinExistence type="predicted"/>
<dbReference type="PANTHER" id="PTHR47992">
    <property type="entry name" value="PROTEIN PHOSPHATASE"/>
    <property type="match status" value="1"/>
</dbReference>
<keyword evidence="3" id="KW-1185">Reference proteome</keyword>
<dbReference type="Proteomes" id="UP000677054">
    <property type="component" value="Unassembled WGS sequence"/>
</dbReference>
<evidence type="ECO:0000313" key="2">
    <source>
        <dbReference type="EMBL" id="CAD7240090.1"/>
    </source>
</evidence>
<accession>A0A7R9A1U4</accession>
<protein>
    <recommendedName>
        <fullName evidence="1">PPM-type phosphatase domain-containing protein</fullName>
    </recommendedName>
</protein>
<reference evidence="2" key="1">
    <citation type="submission" date="2020-11" db="EMBL/GenBank/DDBJ databases">
        <authorList>
            <person name="Tran Van P."/>
        </authorList>
    </citation>
    <scope>NUCLEOTIDE SEQUENCE</scope>
</reference>
<dbReference type="EMBL" id="LR899525">
    <property type="protein sequence ID" value="CAD7240090.1"/>
    <property type="molecule type" value="Genomic_DNA"/>
</dbReference>
<dbReference type="InterPro" id="IPR036457">
    <property type="entry name" value="PPM-type-like_dom_sf"/>
</dbReference>
<feature type="non-terminal residue" evidence="2">
    <location>
        <position position="374"/>
    </location>
</feature>
<dbReference type="Pfam" id="PF00481">
    <property type="entry name" value="PP2C"/>
    <property type="match status" value="1"/>
</dbReference>
<dbReference type="OrthoDB" id="416093at2759"/>
<evidence type="ECO:0000313" key="3">
    <source>
        <dbReference type="Proteomes" id="UP000677054"/>
    </source>
</evidence>
<dbReference type="InterPro" id="IPR015655">
    <property type="entry name" value="PP2C"/>
</dbReference>
<dbReference type="AlphaFoldDB" id="A0A7R9A1U4"/>